<proteinExistence type="predicted"/>
<gene>
    <name evidence="1" type="ORF">DFH94DRAFT_486057</name>
</gene>
<sequence>MTSTTLLSTLATLSSTSSTCSPTPLTLSSMASVALATRLSTSATLLSMANTVFATPLTLSSTICVAFKFCAAAIRASSCVSLSNLFNASSISVLPTSFFPFFSEHRLVNGDILIPNYSLIRPCFISFVAIPRIERTSTIIQTIVSIISAVGGTSV</sequence>
<dbReference type="EMBL" id="WHVB01000009">
    <property type="protein sequence ID" value="KAF8479515.1"/>
    <property type="molecule type" value="Genomic_DNA"/>
</dbReference>
<accession>A0A9P5MV92</accession>
<comment type="caution">
    <text evidence="1">The sequence shown here is derived from an EMBL/GenBank/DDBJ whole genome shotgun (WGS) entry which is preliminary data.</text>
</comment>
<evidence type="ECO:0000313" key="1">
    <source>
        <dbReference type="EMBL" id="KAF8479515.1"/>
    </source>
</evidence>
<dbReference type="OrthoDB" id="3265094at2759"/>
<keyword evidence="2" id="KW-1185">Reference proteome</keyword>
<dbReference type="Proteomes" id="UP000759537">
    <property type="component" value="Unassembled WGS sequence"/>
</dbReference>
<reference evidence="1" key="1">
    <citation type="submission" date="2019-10" db="EMBL/GenBank/DDBJ databases">
        <authorList>
            <consortium name="DOE Joint Genome Institute"/>
            <person name="Kuo A."/>
            <person name="Miyauchi S."/>
            <person name="Kiss E."/>
            <person name="Drula E."/>
            <person name="Kohler A."/>
            <person name="Sanchez-Garcia M."/>
            <person name="Andreopoulos B."/>
            <person name="Barry K.W."/>
            <person name="Bonito G."/>
            <person name="Buee M."/>
            <person name="Carver A."/>
            <person name="Chen C."/>
            <person name="Cichocki N."/>
            <person name="Clum A."/>
            <person name="Culley D."/>
            <person name="Crous P.W."/>
            <person name="Fauchery L."/>
            <person name="Girlanda M."/>
            <person name="Hayes R."/>
            <person name="Keri Z."/>
            <person name="LaButti K."/>
            <person name="Lipzen A."/>
            <person name="Lombard V."/>
            <person name="Magnuson J."/>
            <person name="Maillard F."/>
            <person name="Morin E."/>
            <person name="Murat C."/>
            <person name="Nolan M."/>
            <person name="Ohm R."/>
            <person name="Pangilinan J."/>
            <person name="Pereira M."/>
            <person name="Perotto S."/>
            <person name="Peter M."/>
            <person name="Riley R."/>
            <person name="Sitrit Y."/>
            <person name="Stielow B."/>
            <person name="Szollosi G."/>
            <person name="Zifcakova L."/>
            <person name="Stursova M."/>
            <person name="Spatafora J.W."/>
            <person name="Tedersoo L."/>
            <person name="Vaario L.-M."/>
            <person name="Yamada A."/>
            <person name="Yan M."/>
            <person name="Wang P."/>
            <person name="Xu J."/>
            <person name="Bruns T."/>
            <person name="Baldrian P."/>
            <person name="Vilgalys R."/>
            <person name="Henrissat B."/>
            <person name="Grigoriev I.V."/>
            <person name="Hibbett D."/>
            <person name="Nagy L.G."/>
            <person name="Martin F.M."/>
        </authorList>
    </citation>
    <scope>NUCLEOTIDE SEQUENCE</scope>
    <source>
        <strain evidence="1">Prilba</strain>
    </source>
</reference>
<dbReference type="AlphaFoldDB" id="A0A9P5MV92"/>
<organism evidence="1 2">
    <name type="scientific">Russula ochroleuca</name>
    <dbReference type="NCBI Taxonomy" id="152965"/>
    <lineage>
        <taxon>Eukaryota</taxon>
        <taxon>Fungi</taxon>
        <taxon>Dikarya</taxon>
        <taxon>Basidiomycota</taxon>
        <taxon>Agaricomycotina</taxon>
        <taxon>Agaricomycetes</taxon>
        <taxon>Russulales</taxon>
        <taxon>Russulaceae</taxon>
        <taxon>Russula</taxon>
    </lineage>
</organism>
<protein>
    <submittedName>
        <fullName evidence="1">Uncharacterized protein</fullName>
    </submittedName>
</protein>
<reference evidence="1" key="2">
    <citation type="journal article" date="2020" name="Nat. Commun.">
        <title>Large-scale genome sequencing of mycorrhizal fungi provides insights into the early evolution of symbiotic traits.</title>
        <authorList>
            <person name="Miyauchi S."/>
            <person name="Kiss E."/>
            <person name="Kuo A."/>
            <person name="Drula E."/>
            <person name="Kohler A."/>
            <person name="Sanchez-Garcia M."/>
            <person name="Morin E."/>
            <person name="Andreopoulos B."/>
            <person name="Barry K.W."/>
            <person name="Bonito G."/>
            <person name="Buee M."/>
            <person name="Carver A."/>
            <person name="Chen C."/>
            <person name="Cichocki N."/>
            <person name="Clum A."/>
            <person name="Culley D."/>
            <person name="Crous P.W."/>
            <person name="Fauchery L."/>
            <person name="Girlanda M."/>
            <person name="Hayes R.D."/>
            <person name="Keri Z."/>
            <person name="LaButti K."/>
            <person name="Lipzen A."/>
            <person name="Lombard V."/>
            <person name="Magnuson J."/>
            <person name="Maillard F."/>
            <person name="Murat C."/>
            <person name="Nolan M."/>
            <person name="Ohm R.A."/>
            <person name="Pangilinan J."/>
            <person name="Pereira M.F."/>
            <person name="Perotto S."/>
            <person name="Peter M."/>
            <person name="Pfister S."/>
            <person name="Riley R."/>
            <person name="Sitrit Y."/>
            <person name="Stielow J.B."/>
            <person name="Szollosi G."/>
            <person name="Zifcakova L."/>
            <person name="Stursova M."/>
            <person name="Spatafora J.W."/>
            <person name="Tedersoo L."/>
            <person name="Vaario L.M."/>
            <person name="Yamada A."/>
            <person name="Yan M."/>
            <person name="Wang P."/>
            <person name="Xu J."/>
            <person name="Bruns T."/>
            <person name="Baldrian P."/>
            <person name="Vilgalys R."/>
            <person name="Dunand C."/>
            <person name="Henrissat B."/>
            <person name="Grigoriev I.V."/>
            <person name="Hibbett D."/>
            <person name="Nagy L.G."/>
            <person name="Martin F.M."/>
        </authorList>
    </citation>
    <scope>NUCLEOTIDE SEQUENCE</scope>
    <source>
        <strain evidence="1">Prilba</strain>
    </source>
</reference>
<name>A0A9P5MV92_9AGAM</name>
<evidence type="ECO:0000313" key="2">
    <source>
        <dbReference type="Proteomes" id="UP000759537"/>
    </source>
</evidence>